<evidence type="ECO:0000313" key="4">
    <source>
        <dbReference type="Proteomes" id="UP000240243"/>
    </source>
</evidence>
<dbReference type="AlphaFoldDB" id="A0A2P7R554"/>
<dbReference type="EMBL" id="PXYG01000004">
    <property type="protein sequence ID" value="PSJ45349.1"/>
    <property type="molecule type" value="Genomic_DNA"/>
</dbReference>
<name>A0A2P7R554_9GAMM</name>
<dbReference type="PROSITE" id="PS50830">
    <property type="entry name" value="TNASE_3"/>
    <property type="match status" value="1"/>
</dbReference>
<dbReference type="InterPro" id="IPR016071">
    <property type="entry name" value="Staphylococal_nuclease_OB-fold"/>
</dbReference>
<comment type="caution">
    <text evidence="3">The sequence shown here is derived from an EMBL/GenBank/DDBJ whole genome shotgun (WGS) entry which is preliminary data.</text>
</comment>
<keyword evidence="4" id="KW-1185">Reference proteome</keyword>
<dbReference type="Gene3D" id="2.40.50.90">
    <property type="match status" value="1"/>
</dbReference>
<keyword evidence="1" id="KW-0732">Signal</keyword>
<evidence type="ECO:0000259" key="2">
    <source>
        <dbReference type="PROSITE" id="PS50830"/>
    </source>
</evidence>
<organism evidence="3 4">
    <name type="scientific">Zobellella endophytica</name>
    <dbReference type="NCBI Taxonomy" id="2116700"/>
    <lineage>
        <taxon>Bacteria</taxon>
        <taxon>Pseudomonadati</taxon>
        <taxon>Pseudomonadota</taxon>
        <taxon>Gammaproteobacteria</taxon>
        <taxon>Aeromonadales</taxon>
        <taxon>Aeromonadaceae</taxon>
        <taxon>Zobellella</taxon>
    </lineage>
</organism>
<dbReference type="Proteomes" id="UP000240243">
    <property type="component" value="Unassembled WGS sequence"/>
</dbReference>
<feature type="domain" description="TNase-like" evidence="2">
    <location>
        <begin position="27"/>
        <end position="158"/>
    </location>
</feature>
<accession>A0A2P7R554</accession>
<dbReference type="SUPFAM" id="SSF50199">
    <property type="entry name" value="Staphylococcal nuclease"/>
    <property type="match status" value="1"/>
</dbReference>
<gene>
    <name evidence="3" type="ORF">C7H85_11900</name>
</gene>
<evidence type="ECO:0000256" key="1">
    <source>
        <dbReference type="SAM" id="SignalP"/>
    </source>
</evidence>
<feature type="signal peptide" evidence="1">
    <location>
        <begin position="1"/>
        <end position="20"/>
    </location>
</feature>
<sequence>MRTGRVIFLCCLFLPFFAGAACPRLIPDETVSVRHVIDGDTVILDDGRVIRFIGIDTPEFNKHRKKAVEPGAEQARRWLLNKISEEIRLKLVFGIKRRDDYGRWLAHPLTASGHLLAEQMLSLGLGPLLMIPPNHRHWPCLFEAEQAAYRARRGIWQRPLPAAPSAGGWQALAGRITEVRRRGGDVQLMLEHRLRLHAGSRLPAAALDRLSALQPGQRLLVRGRVYRVRDAWRLRLDHPWQFAGEHKK</sequence>
<feature type="chain" id="PRO_5015173740" description="TNase-like domain-containing protein" evidence="1">
    <location>
        <begin position="21"/>
        <end position="248"/>
    </location>
</feature>
<evidence type="ECO:0000313" key="3">
    <source>
        <dbReference type="EMBL" id="PSJ45349.1"/>
    </source>
</evidence>
<dbReference type="RefSeq" id="WP_106729918.1">
    <property type="nucleotide sequence ID" value="NZ_PXYG01000004.1"/>
</dbReference>
<dbReference type="SMART" id="SM00318">
    <property type="entry name" value="SNc"/>
    <property type="match status" value="1"/>
</dbReference>
<dbReference type="InterPro" id="IPR035437">
    <property type="entry name" value="SNase_OB-fold_sf"/>
</dbReference>
<protein>
    <recommendedName>
        <fullName evidence="2">TNase-like domain-containing protein</fullName>
    </recommendedName>
</protein>
<proteinExistence type="predicted"/>
<dbReference type="Pfam" id="PF00565">
    <property type="entry name" value="SNase"/>
    <property type="match status" value="1"/>
</dbReference>
<reference evidence="3 4" key="1">
    <citation type="submission" date="2018-03" db="EMBL/GenBank/DDBJ databases">
        <title>The draft genome of Zobellella sp. 59N8.</title>
        <authorList>
            <person name="Liu L."/>
            <person name="Li L."/>
            <person name="Zhang X."/>
            <person name="Liang L."/>
            <person name="Wang T."/>
        </authorList>
    </citation>
    <scope>NUCLEOTIDE SEQUENCE [LARGE SCALE GENOMIC DNA]</scope>
    <source>
        <strain evidence="3 4">59N8</strain>
    </source>
</reference>
<dbReference type="PROSITE" id="PS51257">
    <property type="entry name" value="PROKAR_LIPOPROTEIN"/>
    <property type="match status" value="1"/>
</dbReference>